<evidence type="ECO:0000313" key="2">
    <source>
        <dbReference type="Proteomes" id="UP001732700"/>
    </source>
</evidence>
<organism evidence="1 2">
    <name type="scientific">Avena sativa</name>
    <name type="common">Oat</name>
    <dbReference type="NCBI Taxonomy" id="4498"/>
    <lineage>
        <taxon>Eukaryota</taxon>
        <taxon>Viridiplantae</taxon>
        <taxon>Streptophyta</taxon>
        <taxon>Embryophyta</taxon>
        <taxon>Tracheophyta</taxon>
        <taxon>Spermatophyta</taxon>
        <taxon>Magnoliopsida</taxon>
        <taxon>Liliopsida</taxon>
        <taxon>Poales</taxon>
        <taxon>Poaceae</taxon>
        <taxon>BOP clade</taxon>
        <taxon>Pooideae</taxon>
        <taxon>Poodae</taxon>
        <taxon>Poeae</taxon>
        <taxon>Poeae Chloroplast Group 1 (Aveneae type)</taxon>
        <taxon>Aveninae</taxon>
        <taxon>Avena</taxon>
    </lineage>
</organism>
<keyword evidence="2" id="KW-1185">Reference proteome</keyword>
<evidence type="ECO:0000313" key="1">
    <source>
        <dbReference type="EnsemblPlants" id="AVESA.00010b.r2.1AG0059500.6.CDS"/>
    </source>
</evidence>
<name>A0ACD5TIN2_AVESA</name>
<reference evidence="1" key="1">
    <citation type="submission" date="2021-05" db="EMBL/GenBank/DDBJ databases">
        <authorList>
            <person name="Scholz U."/>
            <person name="Mascher M."/>
            <person name="Fiebig A."/>
        </authorList>
    </citation>
    <scope>NUCLEOTIDE SEQUENCE [LARGE SCALE GENOMIC DNA]</scope>
</reference>
<proteinExistence type="predicted"/>
<protein>
    <submittedName>
        <fullName evidence="1">Uncharacterized protein</fullName>
    </submittedName>
</protein>
<reference evidence="1" key="2">
    <citation type="submission" date="2025-09" db="UniProtKB">
        <authorList>
            <consortium name="EnsemblPlants"/>
        </authorList>
    </citation>
    <scope>IDENTIFICATION</scope>
</reference>
<dbReference type="EnsemblPlants" id="AVESA.00010b.r2.1AG0059500.6">
    <property type="protein sequence ID" value="AVESA.00010b.r2.1AG0059500.6.CDS"/>
    <property type="gene ID" value="AVESA.00010b.r2.1AG0059500"/>
</dbReference>
<dbReference type="Proteomes" id="UP001732700">
    <property type="component" value="Chromosome 1A"/>
</dbReference>
<sequence length="378" mass="40351">MWWFYRKGPSGFSGASTAEEVTAGADGRGLVAVITGTSLTTSTEFHVAHTVSRLHQNLGSGSAAMAASELTRMSSLGARGPAGASNGIGQETARVLALRGVHVVMAVRDVSAGIRAKEAIQAEICGGAEVDVLQLDLSSMASVRRFATEFGSLNLPLNILINNAGVMTRDCTRSCDGLELHFATNHIGHFLLTILLLENMKNACQDSGIEGRIINVSSSGHIMTYPEGICFDKVHDPSGFNSFIAYGQSKLANILHSNELSRILKEEGVNISANTVHPGIIMTSLFRNRTIVNALMNTVGRIISRSVEQGAATTCYVAMHPQVQGITGRYFGNCNIANPTSQAVDAELAKKLWKFSLQIVSCAGFSVKDCFIVCTVHF</sequence>
<accession>A0ACD5TIN2</accession>